<dbReference type="PROSITE" id="PS50800">
    <property type="entry name" value="SAP"/>
    <property type="match status" value="1"/>
</dbReference>
<dbReference type="Gene3D" id="1.10.720.30">
    <property type="entry name" value="SAP domain"/>
    <property type="match status" value="1"/>
</dbReference>
<dbReference type="GO" id="GO:0003723">
    <property type="term" value="F:RNA binding"/>
    <property type="evidence" value="ECO:0007669"/>
    <property type="project" value="UniProtKB-UniRule"/>
</dbReference>
<evidence type="ECO:0000259" key="7">
    <source>
        <dbReference type="PROSITE" id="PS50800"/>
    </source>
</evidence>
<dbReference type="InterPro" id="IPR036361">
    <property type="entry name" value="SAP_dom_sf"/>
</dbReference>
<dbReference type="PANTHER" id="PTHR15683">
    <property type="entry name" value="SCAFFOLD ATTACHMENT FACTOR B-RELATED"/>
    <property type="match status" value="1"/>
</dbReference>
<evidence type="ECO:0008006" key="10">
    <source>
        <dbReference type="Google" id="ProtNLM"/>
    </source>
</evidence>
<protein>
    <recommendedName>
        <fullName evidence="10">RNA binding protein</fullName>
    </recommendedName>
</protein>
<dbReference type="Proteomes" id="UP000005239">
    <property type="component" value="Unassembled WGS sequence"/>
</dbReference>
<evidence type="ECO:0000259" key="6">
    <source>
        <dbReference type="PROSITE" id="PS50102"/>
    </source>
</evidence>
<dbReference type="PANTHER" id="PTHR15683:SF8">
    <property type="entry name" value="SCAFFOLD ATTACHMENT FACTOR B, ISOFORM B"/>
    <property type="match status" value="1"/>
</dbReference>
<keyword evidence="2 4" id="KW-0694">RNA-binding</keyword>
<reference evidence="9" key="1">
    <citation type="journal article" date="2008" name="Nat. Genet.">
        <title>The Pristionchus pacificus genome provides a unique perspective on nematode lifestyle and parasitism.</title>
        <authorList>
            <person name="Dieterich C."/>
            <person name="Clifton S.W."/>
            <person name="Schuster L.N."/>
            <person name="Chinwalla A."/>
            <person name="Delehaunty K."/>
            <person name="Dinkelacker I."/>
            <person name="Fulton L."/>
            <person name="Fulton R."/>
            <person name="Godfrey J."/>
            <person name="Minx P."/>
            <person name="Mitreva M."/>
            <person name="Roeseler W."/>
            <person name="Tian H."/>
            <person name="Witte H."/>
            <person name="Yang S.P."/>
            <person name="Wilson R.K."/>
            <person name="Sommer R.J."/>
        </authorList>
    </citation>
    <scope>NUCLEOTIDE SEQUENCE [LARGE SCALE GENOMIC DNA]</scope>
    <source>
        <strain evidence="9">PS312</strain>
    </source>
</reference>
<keyword evidence="3" id="KW-0539">Nucleus</keyword>
<dbReference type="InterPro" id="IPR000504">
    <property type="entry name" value="RRM_dom"/>
</dbReference>
<dbReference type="AlphaFoldDB" id="A0A8R1UAA8"/>
<feature type="compositionally biased region" description="Polar residues" evidence="5">
    <location>
        <begin position="57"/>
        <end position="67"/>
    </location>
</feature>
<feature type="compositionally biased region" description="Low complexity" evidence="5">
    <location>
        <begin position="320"/>
        <end position="332"/>
    </location>
</feature>
<feature type="region of interest" description="Disordered" evidence="5">
    <location>
        <begin position="52"/>
        <end position="149"/>
    </location>
</feature>
<feature type="region of interest" description="Disordered" evidence="5">
    <location>
        <begin position="400"/>
        <end position="429"/>
    </location>
</feature>
<dbReference type="Pfam" id="PF02037">
    <property type="entry name" value="SAP"/>
    <property type="match status" value="1"/>
</dbReference>
<feature type="compositionally biased region" description="Basic and acidic residues" evidence="5">
    <location>
        <begin position="90"/>
        <end position="149"/>
    </location>
</feature>
<dbReference type="SUPFAM" id="SSF54928">
    <property type="entry name" value="RNA-binding domain, RBD"/>
    <property type="match status" value="1"/>
</dbReference>
<dbReference type="PROSITE" id="PS50102">
    <property type="entry name" value="RRM"/>
    <property type="match status" value="1"/>
</dbReference>
<evidence type="ECO:0000256" key="1">
    <source>
        <dbReference type="ARBA" id="ARBA00004123"/>
    </source>
</evidence>
<dbReference type="SUPFAM" id="SSF68906">
    <property type="entry name" value="SAP domain"/>
    <property type="match status" value="1"/>
</dbReference>
<proteinExistence type="predicted"/>
<dbReference type="Gene3D" id="3.30.70.330">
    <property type="match status" value="1"/>
</dbReference>
<dbReference type="EnsemblMetazoa" id="PPA11942.1">
    <property type="protein sequence ID" value="PPA11942.1"/>
    <property type="gene ID" value="WBGene00101496"/>
</dbReference>
<dbReference type="GO" id="GO:0005634">
    <property type="term" value="C:nucleus"/>
    <property type="evidence" value="ECO:0007669"/>
    <property type="project" value="UniProtKB-SubCell"/>
</dbReference>
<gene>
    <name evidence="8" type="primary">WBGene00101496</name>
</gene>
<feature type="compositionally biased region" description="Basic and acidic residues" evidence="5">
    <location>
        <begin position="337"/>
        <end position="379"/>
    </location>
</feature>
<feature type="compositionally biased region" description="Low complexity" evidence="5">
    <location>
        <begin position="68"/>
        <end position="77"/>
    </location>
</feature>
<dbReference type="InterPro" id="IPR051738">
    <property type="entry name" value="SAF_Modulators"/>
</dbReference>
<feature type="region of interest" description="Disordered" evidence="5">
    <location>
        <begin position="239"/>
        <end position="379"/>
    </location>
</feature>
<dbReference type="OrthoDB" id="6159259at2759"/>
<dbReference type="SMART" id="SM00360">
    <property type="entry name" value="RRM"/>
    <property type="match status" value="1"/>
</dbReference>
<evidence type="ECO:0000313" key="8">
    <source>
        <dbReference type="EnsemblMetazoa" id="PPA11942.1"/>
    </source>
</evidence>
<feature type="compositionally biased region" description="Basic and acidic residues" evidence="5">
    <location>
        <begin position="412"/>
        <end position="429"/>
    </location>
</feature>
<dbReference type="InterPro" id="IPR012677">
    <property type="entry name" value="Nucleotide-bd_a/b_plait_sf"/>
</dbReference>
<dbReference type="InterPro" id="IPR003034">
    <property type="entry name" value="SAP_dom"/>
</dbReference>
<evidence type="ECO:0000256" key="5">
    <source>
        <dbReference type="SAM" id="MobiDB-lite"/>
    </source>
</evidence>
<dbReference type="Pfam" id="PF00076">
    <property type="entry name" value="RRM_1"/>
    <property type="match status" value="1"/>
</dbReference>
<sequence length="429" mass="47990">MSESSGRLLSDFKVAELKAELEKRGLATQGIKVGLVDRMSKWMIENGLKPATHLFEGSNSTPCSQSKTTTPETVSTPEVPPPSTSPSIKVETKEDKEVPAKTVKVKEEDKTNEGDAAKEEKKETATKDGEEKKDEDDKQTEVNDASKEKEMAGRSIWLKNLKAGTKAMEIKAMCMSIGHVMRAKMFTVKGKEASIGLTGLGYVTFSSVNEADTAVLRLDKTQLKGVTVDVTKASPHNLPFLKSKKKESPSTAAPITTETGNGTNTEEKKVEEKKKEKEEEKAKEVTVKKEEIAPAEIVKEQSKRDDYSQRPSIPPRFPVRNSTRNTSNTSNNGGRGSNDRRSSDRKDDKEKNELAKKLAEKEREHRKREEELKLQKEKERIRYEKEKVEKEKLKLQLDKLKAEMARGGGGGRGEKRDDRGGRDEREKEK</sequence>
<reference evidence="8" key="2">
    <citation type="submission" date="2022-06" db="UniProtKB">
        <authorList>
            <consortium name="EnsemblMetazoa"/>
        </authorList>
    </citation>
    <scope>IDENTIFICATION</scope>
    <source>
        <strain evidence="8">PS312</strain>
    </source>
</reference>
<keyword evidence="9" id="KW-1185">Reference proteome</keyword>
<dbReference type="SMART" id="SM00513">
    <property type="entry name" value="SAP"/>
    <property type="match status" value="1"/>
</dbReference>
<dbReference type="InterPro" id="IPR035979">
    <property type="entry name" value="RBD_domain_sf"/>
</dbReference>
<organism evidence="8 9">
    <name type="scientific">Pristionchus pacificus</name>
    <name type="common">Parasitic nematode worm</name>
    <dbReference type="NCBI Taxonomy" id="54126"/>
    <lineage>
        <taxon>Eukaryota</taxon>
        <taxon>Metazoa</taxon>
        <taxon>Ecdysozoa</taxon>
        <taxon>Nematoda</taxon>
        <taxon>Chromadorea</taxon>
        <taxon>Rhabditida</taxon>
        <taxon>Rhabditina</taxon>
        <taxon>Diplogasteromorpha</taxon>
        <taxon>Diplogasteroidea</taxon>
        <taxon>Neodiplogasteridae</taxon>
        <taxon>Pristionchus</taxon>
    </lineage>
</organism>
<evidence type="ECO:0000256" key="2">
    <source>
        <dbReference type="ARBA" id="ARBA00022884"/>
    </source>
</evidence>
<evidence type="ECO:0000313" key="9">
    <source>
        <dbReference type="Proteomes" id="UP000005239"/>
    </source>
</evidence>
<name>A0A8R1UAA8_PRIPA</name>
<feature type="domain" description="RRM" evidence="6">
    <location>
        <begin position="154"/>
        <end position="235"/>
    </location>
</feature>
<evidence type="ECO:0000256" key="4">
    <source>
        <dbReference type="PROSITE-ProRule" id="PRU00176"/>
    </source>
</evidence>
<comment type="subcellular location">
    <subcellularLocation>
        <location evidence="1">Nucleus</location>
    </subcellularLocation>
</comment>
<feature type="compositionally biased region" description="Basic and acidic residues" evidence="5">
    <location>
        <begin position="265"/>
        <end position="308"/>
    </location>
</feature>
<feature type="domain" description="SAP" evidence="7">
    <location>
        <begin position="9"/>
        <end position="43"/>
    </location>
</feature>
<evidence type="ECO:0000256" key="3">
    <source>
        <dbReference type="ARBA" id="ARBA00023242"/>
    </source>
</evidence>
<accession>A0A8R1UAA8</accession>